<dbReference type="InterPro" id="IPR000182">
    <property type="entry name" value="GNAT_dom"/>
</dbReference>
<gene>
    <name evidence="2" type="ORF">GCM10007932_30630</name>
</gene>
<proteinExistence type="predicted"/>
<dbReference type="InterPro" id="IPR016181">
    <property type="entry name" value="Acyl_CoA_acyltransferase"/>
</dbReference>
<protein>
    <submittedName>
        <fullName evidence="2">Acetyltransferase</fullName>
    </submittedName>
</protein>
<dbReference type="Proteomes" id="UP001156690">
    <property type="component" value="Unassembled WGS sequence"/>
</dbReference>
<dbReference type="CDD" id="cd04301">
    <property type="entry name" value="NAT_SF"/>
    <property type="match status" value="1"/>
</dbReference>
<dbReference type="PANTHER" id="PTHR43415">
    <property type="entry name" value="SPERMIDINE N(1)-ACETYLTRANSFERASE"/>
    <property type="match status" value="1"/>
</dbReference>
<sequence>MTVIIRKAFEDECQALHNLVTKDEEWTKYNGPYFGYTRPTKDVFRTTTFQRLLKGEDIQVIEWNGKPVGTVSCYWEDENTRWLESGVVIYDSKVWGQGIAHQALSQWVSHIFATRELERVGLTTWSGNPAMMKCAEKLGFKLEGRLRKVRFYKGTYYDSVRYGILKEEWMQLGSVNEISSRRTD</sequence>
<name>A0AAV5NU15_9VIBR</name>
<dbReference type="GO" id="GO:0016747">
    <property type="term" value="F:acyltransferase activity, transferring groups other than amino-acyl groups"/>
    <property type="evidence" value="ECO:0007669"/>
    <property type="project" value="InterPro"/>
</dbReference>
<keyword evidence="3" id="KW-1185">Reference proteome</keyword>
<dbReference type="Gene3D" id="3.40.630.30">
    <property type="match status" value="1"/>
</dbReference>
<dbReference type="Pfam" id="PF13302">
    <property type="entry name" value="Acetyltransf_3"/>
    <property type="match status" value="1"/>
</dbReference>
<evidence type="ECO:0000259" key="1">
    <source>
        <dbReference type="PROSITE" id="PS51186"/>
    </source>
</evidence>
<evidence type="ECO:0000313" key="2">
    <source>
        <dbReference type="EMBL" id="GLQ73703.1"/>
    </source>
</evidence>
<organism evidence="2 3">
    <name type="scientific">Vibrio penaeicida</name>
    <dbReference type="NCBI Taxonomy" id="104609"/>
    <lineage>
        <taxon>Bacteria</taxon>
        <taxon>Pseudomonadati</taxon>
        <taxon>Pseudomonadota</taxon>
        <taxon>Gammaproteobacteria</taxon>
        <taxon>Vibrionales</taxon>
        <taxon>Vibrionaceae</taxon>
        <taxon>Vibrio</taxon>
    </lineage>
</organism>
<dbReference type="SUPFAM" id="SSF55729">
    <property type="entry name" value="Acyl-CoA N-acyltransferases (Nat)"/>
    <property type="match status" value="1"/>
</dbReference>
<dbReference type="PROSITE" id="PS51186">
    <property type="entry name" value="GNAT"/>
    <property type="match status" value="1"/>
</dbReference>
<feature type="domain" description="N-acetyltransferase" evidence="1">
    <location>
        <begin position="3"/>
        <end position="163"/>
    </location>
</feature>
<accession>A0AAV5NU15</accession>
<dbReference type="PANTHER" id="PTHR43415:SF4">
    <property type="entry name" value="N-ACETYLTRANSFERASE DOMAIN-CONTAINING PROTEIN"/>
    <property type="match status" value="1"/>
</dbReference>
<comment type="caution">
    <text evidence="2">The sequence shown here is derived from an EMBL/GenBank/DDBJ whole genome shotgun (WGS) entry which is preliminary data.</text>
</comment>
<dbReference type="AlphaFoldDB" id="A0AAV5NU15"/>
<reference evidence="3" key="1">
    <citation type="journal article" date="2019" name="Int. J. Syst. Evol. Microbiol.">
        <title>The Global Catalogue of Microorganisms (GCM) 10K type strain sequencing project: providing services to taxonomists for standard genome sequencing and annotation.</title>
        <authorList>
            <consortium name="The Broad Institute Genomics Platform"/>
            <consortium name="The Broad Institute Genome Sequencing Center for Infectious Disease"/>
            <person name="Wu L."/>
            <person name="Ma J."/>
        </authorList>
    </citation>
    <scope>NUCLEOTIDE SEQUENCE [LARGE SCALE GENOMIC DNA]</scope>
    <source>
        <strain evidence="3">NBRC 15640</strain>
    </source>
</reference>
<dbReference type="RefSeq" id="WP_126608386.1">
    <property type="nucleotide sequence ID" value="NZ_AP025144.1"/>
</dbReference>
<dbReference type="EMBL" id="BSNX01000037">
    <property type="protein sequence ID" value="GLQ73703.1"/>
    <property type="molecule type" value="Genomic_DNA"/>
</dbReference>
<evidence type="ECO:0000313" key="3">
    <source>
        <dbReference type="Proteomes" id="UP001156690"/>
    </source>
</evidence>